<gene>
    <name evidence="3" type="ORF">GB927_031825</name>
</gene>
<dbReference type="NCBIfam" id="NF009092">
    <property type="entry name" value="PRK12428.1"/>
    <property type="match status" value="1"/>
</dbReference>
<reference evidence="3" key="1">
    <citation type="submission" date="2021-07" db="EMBL/GenBank/DDBJ databases">
        <title>Shinella sp. nov., a novel member of the genus Shinella from water.</title>
        <authorList>
            <person name="Deng Y."/>
        </authorList>
    </citation>
    <scope>NUCLEOTIDE SEQUENCE</scope>
    <source>
        <strain evidence="3">CPCC 100929</strain>
    </source>
</reference>
<dbReference type="Pfam" id="PF00106">
    <property type="entry name" value="adh_short"/>
    <property type="match status" value="1"/>
</dbReference>
<dbReference type="InterPro" id="IPR051122">
    <property type="entry name" value="SDR_DHRS6-like"/>
</dbReference>
<name>A0ABT1RI53_9HYPH</name>
<organism evidence="3 4">
    <name type="scientific">Shinella lacus</name>
    <dbReference type="NCBI Taxonomy" id="2654216"/>
    <lineage>
        <taxon>Bacteria</taxon>
        <taxon>Pseudomonadati</taxon>
        <taxon>Pseudomonadota</taxon>
        <taxon>Alphaproteobacteria</taxon>
        <taxon>Hyphomicrobiales</taxon>
        <taxon>Rhizobiaceae</taxon>
        <taxon>Shinella</taxon>
    </lineage>
</organism>
<evidence type="ECO:0000313" key="3">
    <source>
        <dbReference type="EMBL" id="MCQ4634661.1"/>
    </source>
</evidence>
<dbReference type="RefSeq" id="WP_256121211.1">
    <property type="nucleotide sequence ID" value="NZ_WHSB02000022.1"/>
</dbReference>
<dbReference type="PANTHER" id="PTHR43477">
    <property type="entry name" value="DIHYDROANTICAPSIN 7-DEHYDROGENASE"/>
    <property type="match status" value="1"/>
</dbReference>
<dbReference type="Proteomes" id="UP000996601">
    <property type="component" value="Unassembled WGS sequence"/>
</dbReference>
<dbReference type="InterPro" id="IPR036291">
    <property type="entry name" value="NAD(P)-bd_dom_sf"/>
</dbReference>
<dbReference type="PANTHER" id="PTHR43477:SF1">
    <property type="entry name" value="DIHYDROANTICAPSIN 7-DEHYDROGENASE"/>
    <property type="match status" value="1"/>
</dbReference>
<dbReference type="EMBL" id="WHSB02000022">
    <property type="protein sequence ID" value="MCQ4634661.1"/>
    <property type="molecule type" value="Genomic_DNA"/>
</dbReference>
<dbReference type="SUPFAM" id="SSF51735">
    <property type="entry name" value="NAD(P)-binding Rossmann-fold domains"/>
    <property type="match status" value="1"/>
</dbReference>
<proteinExistence type="inferred from homology"/>
<dbReference type="Pfam" id="PF13561">
    <property type="entry name" value="adh_short_C2"/>
    <property type="match status" value="1"/>
</dbReference>
<comment type="similarity">
    <text evidence="1">Belongs to the short-chain dehydrogenases/reductases (SDR) family.</text>
</comment>
<sequence>MQPTNWPEKNIVVTGASSGIGLRVAEMLTERGARVIALDRKPPPLALSRYIQVDLGDPDSIDAAVASLEEEPVHGLCNIAGVPETAGDETVYKVNYLGLKRLSGCLLPRMARGGAIVNLASTAGHMWHERANLLWELANIDDWNEAEAWIDAHSVMFEESYSKFKEALIVWTRAVASGWYMRHGIRMNAVSPGPVKTPIFDDFVSAFGMQNVDDILERTGRIALPDDIAAPVLFLLEDQSRWIVGVDLPTEGGLSASRFTSDMRERVHPVLP</sequence>
<dbReference type="GO" id="GO:0050268">
    <property type="term" value="F:coniferyl-alcohol dehydrogenase activity"/>
    <property type="evidence" value="ECO:0007669"/>
    <property type="project" value="UniProtKB-EC"/>
</dbReference>
<keyword evidence="4" id="KW-1185">Reference proteome</keyword>
<dbReference type="PRINTS" id="PR00081">
    <property type="entry name" value="GDHRDH"/>
</dbReference>
<accession>A0ABT1RI53</accession>
<comment type="caution">
    <text evidence="3">The sequence shown here is derived from an EMBL/GenBank/DDBJ whole genome shotgun (WGS) entry which is preliminary data.</text>
</comment>
<dbReference type="Gene3D" id="3.40.50.720">
    <property type="entry name" value="NAD(P)-binding Rossmann-like Domain"/>
    <property type="match status" value="1"/>
</dbReference>
<dbReference type="EC" id="1.1.1.194" evidence="3"/>
<evidence type="ECO:0000313" key="4">
    <source>
        <dbReference type="Proteomes" id="UP000996601"/>
    </source>
</evidence>
<evidence type="ECO:0000256" key="2">
    <source>
        <dbReference type="ARBA" id="ARBA00023002"/>
    </source>
</evidence>
<evidence type="ECO:0000256" key="1">
    <source>
        <dbReference type="ARBA" id="ARBA00006484"/>
    </source>
</evidence>
<protein>
    <submittedName>
        <fullName evidence="3">Coniferyl-alcohol dehydrogenase</fullName>
        <ecNumber evidence="3">1.1.1.194</ecNumber>
    </submittedName>
</protein>
<dbReference type="InterPro" id="IPR002347">
    <property type="entry name" value="SDR_fam"/>
</dbReference>
<keyword evidence="2 3" id="KW-0560">Oxidoreductase</keyword>